<gene>
    <name evidence="1" type="ORF">FSB_LOCUS23128</name>
</gene>
<proteinExistence type="predicted"/>
<sequence length="158" mass="17638">MPTSLPIFEYWFGTGNFVTSDARSFKELDKSLACGEVDIERRRLNLPIQMASQFSSGQSFKRYSQTRSGLSLPSSHDLQSEQTCQSSSTGADLHQRFGIEELTAPIFHLDGICFLRRSSLEFADGFAPADLHSSLLMGLRRSSLEFVDGFVPICTRIC</sequence>
<organism evidence="1">
    <name type="scientific">Fagus sylvatica</name>
    <name type="common">Beechnut</name>
    <dbReference type="NCBI Taxonomy" id="28930"/>
    <lineage>
        <taxon>Eukaryota</taxon>
        <taxon>Viridiplantae</taxon>
        <taxon>Streptophyta</taxon>
        <taxon>Embryophyta</taxon>
        <taxon>Tracheophyta</taxon>
        <taxon>Spermatophyta</taxon>
        <taxon>Magnoliopsida</taxon>
        <taxon>eudicotyledons</taxon>
        <taxon>Gunneridae</taxon>
        <taxon>Pentapetalae</taxon>
        <taxon>rosids</taxon>
        <taxon>fabids</taxon>
        <taxon>Fagales</taxon>
        <taxon>Fagaceae</taxon>
        <taxon>Fagus</taxon>
    </lineage>
</organism>
<evidence type="ECO:0000313" key="1">
    <source>
        <dbReference type="EMBL" id="SPC95246.1"/>
    </source>
</evidence>
<protein>
    <submittedName>
        <fullName evidence="1">Uncharacterized protein</fullName>
    </submittedName>
</protein>
<dbReference type="AlphaFoldDB" id="A0A2N9FXB7"/>
<accession>A0A2N9FXB7</accession>
<reference evidence="1" key="1">
    <citation type="submission" date="2018-02" db="EMBL/GenBank/DDBJ databases">
        <authorList>
            <person name="Cohen D.B."/>
            <person name="Kent A.D."/>
        </authorList>
    </citation>
    <scope>NUCLEOTIDE SEQUENCE</scope>
</reference>
<name>A0A2N9FXB7_FAGSY</name>
<dbReference type="EMBL" id="OIVN01001554">
    <property type="protein sequence ID" value="SPC95246.1"/>
    <property type="molecule type" value="Genomic_DNA"/>
</dbReference>